<evidence type="ECO:0000259" key="2">
    <source>
        <dbReference type="PROSITE" id="PS50966"/>
    </source>
</evidence>
<comment type="caution">
    <text evidence="3">The sequence shown here is derived from an EMBL/GenBank/DDBJ whole genome shotgun (WGS) entry which is preliminary data.</text>
</comment>
<dbReference type="EMBL" id="MLQS01000030">
    <property type="protein sequence ID" value="OIJ18445.1"/>
    <property type="molecule type" value="Genomic_DNA"/>
</dbReference>
<feature type="domain" description="SWIM-type" evidence="2">
    <location>
        <begin position="55"/>
        <end position="88"/>
    </location>
</feature>
<protein>
    <recommendedName>
        <fullName evidence="2">SWIM-type domain-containing protein</fullName>
    </recommendedName>
</protein>
<keyword evidence="1" id="KW-0862">Zinc</keyword>
<keyword evidence="5" id="KW-1185">Reference proteome</keyword>
<dbReference type="AlphaFoldDB" id="A0A1S2M4A4"/>
<organism evidence="3 5">
    <name type="scientific">Anaerobacillus alkalidiazotrophicus</name>
    <dbReference type="NCBI Taxonomy" id="472963"/>
    <lineage>
        <taxon>Bacteria</taxon>
        <taxon>Bacillati</taxon>
        <taxon>Bacillota</taxon>
        <taxon>Bacilli</taxon>
        <taxon>Bacillales</taxon>
        <taxon>Bacillaceae</taxon>
        <taxon>Anaerobacillus</taxon>
    </lineage>
</organism>
<keyword evidence="1" id="KW-0863">Zinc-finger</keyword>
<dbReference type="RefSeq" id="WP_071390049.1">
    <property type="nucleotide sequence ID" value="NZ_MLQS01000017.1"/>
</dbReference>
<keyword evidence="1" id="KW-0479">Metal-binding</keyword>
<dbReference type="Proteomes" id="UP000180057">
    <property type="component" value="Unassembled WGS sequence"/>
</dbReference>
<dbReference type="OrthoDB" id="7593573at2"/>
<dbReference type="GO" id="GO:0008270">
    <property type="term" value="F:zinc ion binding"/>
    <property type="evidence" value="ECO:0007669"/>
    <property type="project" value="UniProtKB-KW"/>
</dbReference>
<evidence type="ECO:0000313" key="5">
    <source>
        <dbReference type="Proteomes" id="UP000180057"/>
    </source>
</evidence>
<name>A0A1S2M4A4_9BACI</name>
<sequence>MEKKQLLTNIEYFLENYFQSRIIERGKSYFYNGNVSDTYLLNDSFSATVEGTTYYEVTIALNDLKQSHCNCPYEKNCKHMVAVLLELEKILQETASLSLVSTTYLQIDHPEIVRKHLIDDIQPYVDKIYQLLSKNGHYSNDHLKYIVKQFFEELDQIEAKKAAQFKIISFTVLMDEIIKKATDYDTYRFRQNRFLAFFNELIQQGYPFLKQEVVEANVPFYEWYTSLLLDQTNKKEIEAPYEKLISTWLLCEERENVLIIHAKQLLSLNNKNNQIYLTKLASLLYLQANDGASSLTLLKQLKSKLHNSELVDHFLIMERKKDFVMMKHWFDLFFPHEKPKQGTMLGKLFEEMLIETGSEEEKLTIVWKNWLEHPQFGSYKSRIKKSDPLEKRKILKYIIPKLRADLYRPQTEATYYNIVTEEELFEEGIHSLLTHKKDVYVISPEIEKMLKVIIKKQPQLLLPFYHQLVERLVQKKSRVHYEEAAAFIKKLKIIYEKLNNTHTFNLYKNGLKQRFKTFRAFIQELNKIDK</sequence>
<proteinExistence type="predicted"/>
<gene>
    <name evidence="4" type="ORF">BKP45_12810</name>
    <name evidence="3" type="ORF">BKP45_18525</name>
</gene>
<dbReference type="PROSITE" id="PS50966">
    <property type="entry name" value="ZF_SWIM"/>
    <property type="match status" value="1"/>
</dbReference>
<evidence type="ECO:0000256" key="1">
    <source>
        <dbReference type="PROSITE-ProRule" id="PRU00325"/>
    </source>
</evidence>
<evidence type="ECO:0000313" key="3">
    <source>
        <dbReference type="EMBL" id="OIJ18445.1"/>
    </source>
</evidence>
<reference evidence="3 5" key="1">
    <citation type="submission" date="2016-10" db="EMBL/GenBank/DDBJ databases">
        <title>Draft genome sequences of four alkaliphilic bacteria belonging to the Anaerobacillus genus.</title>
        <authorList>
            <person name="Bassil N.M."/>
            <person name="Lloyd J.R."/>
        </authorList>
    </citation>
    <scope>NUCLEOTIDE SEQUENCE [LARGE SCALE GENOMIC DNA]</scope>
    <source>
        <strain evidence="3 5">DSM 22531</strain>
    </source>
</reference>
<dbReference type="EMBL" id="MLQS01000017">
    <property type="protein sequence ID" value="OIJ19924.1"/>
    <property type="molecule type" value="Genomic_DNA"/>
</dbReference>
<dbReference type="InterPro" id="IPR007527">
    <property type="entry name" value="Znf_SWIM"/>
</dbReference>
<accession>A0A1S2M4A4</accession>
<dbReference type="Pfam" id="PF04434">
    <property type="entry name" value="SWIM"/>
    <property type="match status" value="1"/>
</dbReference>
<evidence type="ECO:0000313" key="4">
    <source>
        <dbReference type="EMBL" id="OIJ19924.1"/>
    </source>
</evidence>
<dbReference type="STRING" id="472963.BKP45_12810"/>